<proteinExistence type="predicted"/>
<dbReference type="Proteomes" id="UP001652680">
    <property type="component" value="Unassembled WGS sequence"/>
</dbReference>
<evidence type="ECO:0000313" key="3">
    <source>
        <dbReference type="RefSeq" id="XP_016976891.1"/>
    </source>
</evidence>
<accession>A0A6P4EUW7</accession>
<reference evidence="2" key="1">
    <citation type="journal article" date="2021" name="Elife">
        <title>Highly contiguous assemblies of 101 drosophilid genomes.</title>
        <authorList>
            <person name="Kim B.Y."/>
            <person name="Wang J.R."/>
            <person name="Miller D.E."/>
            <person name="Barmina O."/>
            <person name="Delaney E."/>
            <person name="Thompson A."/>
            <person name="Comeault A.A."/>
            <person name="Peede D."/>
            <person name="D'Agostino E.R."/>
            <person name="Pelaez J."/>
            <person name="Aguilar J.M."/>
            <person name="Haji D."/>
            <person name="Matsunaga T."/>
            <person name="Armstrong E.E."/>
            <person name="Zych M."/>
            <person name="Ogawa Y."/>
            <person name="Stamenkovic-Radak M."/>
            <person name="Jelic M."/>
            <person name="Veselinovic M.S."/>
            <person name="Tanaskovic M."/>
            <person name="Eric P."/>
            <person name="Gao J.J."/>
            <person name="Katoh T.K."/>
            <person name="Toda M.J."/>
            <person name="Watabe H."/>
            <person name="Watada M."/>
            <person name="Davis J.S."/>
            <person name="Moyle L.C."/>
            <person name="Manoli G."/>
            <person name="Bertolini E."/>
            <person name="Kostal V."/>
            <person name="Hawley R.S."/>
            <person name="Takahashi A."/>
            <person name="Jones C.D."/>
            <person name="Price D.K."/>
            <person name="Whiteman N."/>
            <person name="Kopp A."/>
            <person name="Matute D.R."/>
            <person name="Petrov D.A."/>
        </authorList>
    </citation>
    <scope>NUCLEOTIDE SEQUENCE [LARGE SCALE GENOMIC DNA]</scope>
</reference>
<dbReference type="OrthoDB" id="7868137at2759"/>
<dbReference type="EnsemblMetazoa" id="XM_017121402.1">
    <property type="protein sequence ID" value="XP_016976891.1"/>
    <property type="gene ID" value="LOC108042911"/>
</dbReference>
<protein>
    <submittedName>
        <fullName evidence="3">Uncharacterized protein LOC108042911</fullName>
    </submittedName>
</protein>
<dbReference type="RefSeq" id="XP_016976891.1">
    <property type="nucleotide sequence ID" value="XM_017121402.1"/>
</dbReference>
<reference evidence="3" key="2">
    <citation type="submission" date="2025-04" db="UniProtKB">
        <authorList>
            <consortium name="RefSeq"/>
        </authorList>
    </citation>
    <scope>IDENTIFICATION</scope>
</reference>
<evidence type="ECO:0000313" key="2">
    <source>
        <dbReference type="Proteomes" id="UP001652680"/>
    </source>
</evidence>
<sequence length="135" mass="15437">MPYYHQINSFKHLVPPPNGLFETLNEYSPNINYVDLRTPKKEEKIVGDQELAFFFLTEDITKPKAKKSCTYGEHCLARPLIPVTVNWDNSCVTPTIAPCLGLWNALLRFSFNFLGIFQNECDMSDGRCWASGIED</sequence>
<keyword evidence="2" id="KW-1185">Reference proteome</keyword>
<evidence type="ECO:0000313" key="1">
    <source>
        <dbReference type="EnsemblMetazoa" id="XP_016976891.1"/>
    </source>
</evidence>
<dbReference type="GeneID" id="108042911"/>
<reference evidence="1" key="3">
    <citation type="submission" date="2025-05" db="UniProtKB">
        <authorList>
            <consortium name="EnsemblMetazoa"/>
        </authorList>
    </citation>
    <scope>IDENTIFICATION</scope>
</reference>
<gene>
    <name evidence="3" type="primary">LOC108042911</name>
    <name evidence="1" type="synonym">108042911</name>
</gene>
<organism evidence="3">
    <name type="scientific">Drosophila rhopaloa</name>
    <name type="common">Fruit fly</name>
    <dbReference type="NCBI Taxonomy" id="1041015"/>
    <lineage>
        <taxon>Eukaryota</taxon>
        <taxon>Metazoa</taxon>
        <taxon>Ecdysozoa</taxon>
        <taxon>Arthropoda</taxon>
        <taxon>Hexapoda</taxon>
        <taxon>Insecta</taxon>
        <taxon>Pterygota</taxon>
        <taxon>Neoptera</taxon>
        <taxon>Endopterygota</taxon>
        <taxon>Diptera</taxon>
        <taxon>Brachycera</taxon>
        <taxon>Muscomorpha</taxon>
        <taxon>Ephydroidea</taxon>
        <taxon>Drosophilidae</taxon>
        <taxon>Drosophila</taxon>
        <taxon>Sophophora</taxon>
    </lineage>
</organism>
<dbReference type="AlphaFoldDB" id="A0A6P4EUW7"/>
<name>A0A6P4EUW7_DRORH</name>